<organism evidence="1 2">
    <name type="scientific">Tritrichomonas foetus</name>
    <dbReference type="NCBI Taxonomy" id="1144522"/>
    <lineage>
        <taxon>Eukaryota</taxon>
        <taxon>Metamonada</taxon>
        <taxon>Parabasalia</taxon>
        <taxon>Tritrichomonadida</taxon>
        <taxon>Tritrichomonadidae</taxon>
        <taxon>Tritrichomonas</taxon>
    </lineage>
</organism>
<keyword evidence="2" id="KW-1185">Reference proteome</keyword>
<dbReference type="AlphaFoldDB" id="A0A1J4JP78"/>
<comment type="caution">
    <text evidence="1">The sequence shown here is derived from an EMBL/GenBank/DDBJ whole genome shotgun (WGS) entry which is preliminary data.</text>
</comment>
<accession>A0A1J4JP78</accession>
<reference evidence="1" key="1">
    <citation type="submission" date="2016-10" db="EMBL/GenBank/DDBJ databases">
        <authorList>
            <person name="Benchimol M."/>
            <person name="Almeida L.G."/>
            <person name="Vasconcelos A.T."/>
            <person name="Perreira-Neves A."/>
            <person name="Rosa I.A."/>
            <person name="Tasca T."/>
            <person name="Bogo M.R."/>
            <person name="de Souza W."/>
        </authorList>
    </citation>
    <scope>NUCLEOTIDE SEQUENCE [LARGE SCALE GENOMIC DNA]</scope>
    <source>
        <strain evidence="1">K</strain>
    </source>
</reference>
<evidence type="ECO:0000313" key="2">
    <source>
        <dbReference type="Proteomes" id="UP000179807"/>
    </source>
</evidence>
<dbReference type="EMBL" id="MLAK01000937">
    <property type="protein sequence ID" value="OHT00843.1"/>
    <property type="molecule type" value="Genomic_DNA"/>
</dbReference>
<dbReference type="RefSeq" id="XP_068353979.1">
    <property type="nucleotide sequence ID" value="XM_068508481.1"/>
</dbReference>
<dbReference type="Proteomes" id="UP000179807">
    <property type="component" value="Unassembled WGS sequence"/>
</dbReference>
<dbReference type="VEuPathDB" id="TrichDB:TRFO_32406"/>
<protein>
    <submittedName>
        <fullName evidence="1">Uncharacterized protein</fullName>
    </submittedName>
</protein>
<name>A0A1J4JP78_9EUKA</name>
<sequence>MTRVKIVIINLTLTDIPCRQNRLFLKLKAGKDHLTTTKFPISSNNCVKFDEFITFEYNPKCHLRFSFRLEKSDGVKFSRYGVAKVNFNVNLNQKVIKKKLSNCFEKPIMKCEVKPYNHFNLFSTGNNNQNHSISSQSQFHDDSCYFKQNCSTNNTSMGSPACQPDTSKSQSKMSTKVSFSLNEKNSQNITNIKDVKCRSISINSMPVPSFSEVSISNSSNLYVTSNSAPIIKLDFKIPNMLSPERFIELEGKIDDLLAGIINEEFRE</sequence>
<dbReference type="GeneID" id="94843185"/>
<proteinExistence type="predicted"/>
<gene>
    <name evidence="1" type="ORF">TRFO_32406</name>
</gene>
<evidence type="ECO:0000313" key="1">
    <source>
        <dbReference type="EMBL" id="OHT00843.1"/>
    </source>
</evidence>